<dbReference type="Pfam" id="PF13609">
    <property type="entry name" value="Porin_4"/>
    <property type="match status" value="1"/>
</dbReference>
<reference evidence="13 14" key="1">
    <citation type="submission" date="2023-11" db="EMBL/GenBank/DDBJ databases">
        <title>MicrobeMod: A computational toolkit for identifying prokaryotic methylation and restriction-modification with nanopore sequencing.</title>
        <authorList>
            <person name="Crits-Christoph A."/>
            <person name="Kang S.C."/>
            <person name="Lee H."/>
            <person name="Ostrov N."/>
        </authorList>
    </citation>
    <scope>NUCLEOTIDE SEQUENCE [LARGE SCALE GENOMIC DNA]</scope>
    <source>
        <strain evidence="13 14">ATCC 25935</strain>
    </source>
</reference>
<evidence type="ECO:0000256" key="6">
    <source>
        <dbReference type="ARBA" id="ARBA00022729"/>
    </source>
</evidence>
<dbReference type="PRINTS" id="PR00182">
    <property type="entry name" value="ECOLNEIPORIN"/>
</dbReference>
<dbReference type="PANTHER" id="PTHR34501">
    <property type="entry name" value="PROTEIN YDDL-RELATED"/>
    <property type="match status" value="1"/>
</dbReference>
<dbReference type="RefSeq" id="WP_019922600.1">
    <property type="nucleotide sequence ID" value="NZ_CP140152.1"/>
</dbReference>
<feature type="chain" id="PRO_5046802505" evidence="11">
    <location>
        <begin position="29"/>
        <end position="364"/>
    </location>
</feature>
<keyword evidence="7" id="KW-0406">Ion transport</keyword>
<evidence type="ECO:0000256" key="2">
    <source>
        <dbReference type="ARBA" id="ARBA00011233"/>
    </source>
</evidence>
<name>A0ABZ0Y227_9BURK</name>
<keyword evidence="9" id="KW-0472">Membrane</keyword>
<gene>
    <name evidence="13" type="ORF">SR858_06160</name>
</gene>
<sequence>MHHAPSRAAIRLAISALIAAAATGSAHAQSNVQFYGLLDVGVESLNHADANGGRVAKTISGGMNTSRWGFRGSEDLGNGLKAVFNLEGGILMDSGGQDGALFRRQAYVGLDGAFGRVIIGRSFTSVYDTVIAYDPMGFAPFYSWATSGPATGPSKYGFTTGYDNLIKYAGTFGNFRFGANYAFGEQAGNTEDSAKTGVTAAYKLAIGSGTANLMATWERNNGNTVVATGNRDENTVWHVGANYETGPLKFWAVRRDYNLRAGRALTADVEATTTWGGVAYKPNEVTTITGAVYHVDVKNVAAGRDADPTMYVARYRYALSKRTDLHVSAAYAKAKNGQLTGLSRDDAGYASTQRGVTVGMQHRF</sequence>
<dbReference type="PANTHER" id="PTHR34501:SF9">
    <property type="entry name" value="MAJOR OUTER MEMBRANE PROTEIN P.IA"/>
    <property type="match status" value="1"/>
</dbReference>
<evidence type="ECO:0000256" key="7">
    <source>
        <dbReference type="ARBA" id="ARBA00023065"/>
    </source>
</evidence>
<feature type="domain" description="Porin" evidence="12">
    <location>
        <begin position="17"/>
        <end position="336"/>
    </location>
</feature>
<dbReference type="InterPro" id="IPR033900">
    <property type="entry name" value="Gram_neg_porin_domain"/>
</dbReference>
<protein>
    <submittedName>
        <fullName evidence="13">Porin</fullName>
    </submittedName>
</protein>
<dbReference type="InterPro" id="IPR001702">
    <property type="entry name" value="Porin_Gram-ve"/>
</dbReference>
<comment type="subunit">
    <text evidence="2">Homotrimer.</text>
</comment>
<proteinExistence type="predicted"/>
<keyword evidence="4" id="KW-1134">Transmembrane beta strand</keyword>
<keyword evidence="5" id="KW-0812">Transmembrane</keyword>
<evidence type="ECO:0000313" key="14">
    <source>
        <dbReference type="Proteomes" id="UP001326110"/>
    </source>
</evidence>
<dbReference type="SUPFAM" id="SSF56935">
    <property type="entry name" value="Porins"/>
    <property type="match status" value="1"/>
</dbReference>
<evidence type="ECO:0000256" key="8">
    <source>
        <dbReference type="ARBA" id="ARBA00023114"/>
    </source>
</evidence>
<evidence type="ECO:0000256" key="4">
    <source>
        <dbReference type="ARBA" id="ARBA00022452"/>
    </source>
</evidence>
<evidence type="ECO:0000256" key="10">
    <source>
        <dbReference type="ARBA" id="ARBA00023237"/>
    </source>
</evidence>
<keyword evidence="10" id="KW-0998">Cell outer membrane</keyword>
<keyword evidence="6 11" id="KW-0732">Signal</keyword>
<evidence type="ECO:0000256" key="1">
    <source>
        <dbReference type="ARBA" id="ARBA00004571"/>
    </source>
</evidence>
<keyword evidence="14" id="KW-1185">Reference proteome</keyword>
<evidence type="ECO:0000313" key="13">
    <source>
        <dbReference type="EMBL" id="WQH05919.1"/>
    </source>
</evidence>
<dbReference type="Proteomes" id="UP001326110">
    <property type="component" value="Chromosome"/>
</dbReference>
<evidence type="ECO:0000259" key="12">
    <source>
        <dbReference type="Pfam" id="PF13609"/>
    </source>
</evidence>
<evidence type="ECO:0000256" key="11">
    <source>
        <dbReference type="SAM" id="SignalP"/>
    </source>
</evidence>
<feature type="signal peptide" evidence="11">
    <location>
        <begin position="1"/>
        <end position="28"/>
    </location>
</feature>
<accession>A0ABZ0Y227</accession>
<comment type="subcellular location">
    <subcellularLocation>
        <location evidence="1">Cell outer membrane</location>
        <topology evidence="1">Multi-pass membrane protein</topology>
    </subcellularLocation>
</comment>
<evidence type="ECO:0000256" key="9">
    <source>
        <dbReference type="ARBA" id="ARBA00023136"/>
    </source>
</evidence>
<dbReference type="CDD" id="cd00342">
    <property type="entry name" value="gram_neg_porins"/>
    <property type="match status" value="1"/>
</dbReference>
<dbReference type="EMBL" id="CP140152">
    <property type="protein sequence ID" value="WQH05919.1"/>
    <property type="molecule type" value="Genomic_DNA"/>
</dbReference>
<keyword evidence="3" id="KW-0813">Transport</keyword>
<keyword evidence="8" id="KW-0626">Porin</keyword>
<dbReference type="InterPro" id="IPR023614">
    <property type="entry name" value="Porin_dom_sf"/>
</dbReference>
<dbReference type="PRINTS" id="PR00184">
    <property type="entry name" value="NEISSPPORIN"/>
</dbReference>
<organism evidence="13 14">
    <name type="scientific">Duganella zoogloeoides</name>
    <dbReference type="NCBI Taxonomy" id="75659"/>
    <lineage>
        <taxon>Bacteria</taxon>
        <taxon>Pseudomonadati</taxon>
        <taxon>Pseudomonadota</taxon>
        <taxon>Betaproteobacteria</taxon>
        <taxon>Burkholderiales</taxon>
        <taxon>Oxalobacteraceae</taxon>
        <taxon>Telluria group</taxon>
        <taxon>Duganella</taxon>
    </lineage>
</organism>
<evidence type="ECO:0000256" key="3">
    <source>
        <dbReference type="ARBA" id="ARBA00022448"/>
    </source>
</evidence>
<dbReference type="GeneID" id="43164276"/>
<dbReference type="Gene3D" id="2.40.160.10">
    <property type="entry name" value="Porin"/>
    <property type="match status" value="1"/>
</dbReference>
<dbReference type="InterPro" id="IPR002299">
    <property type="entry name" value="Porin_Neis"/>
</dbReference>
<evidence type="ECO:0000256" key="5">
    <source>
        <dbReference type="ARBA" id="ARBA00022692"/>
    </source>
</evidence>
<dbReference type="InterPro" id="IPR050298">
    <property type="entry name" value="Gram-neg_bact_OMP"/>
</dbReference>